<accession>A0A6I6JRT4</accession>
<dbReference type="InterPro" id="IPR014729">
    <property type="entry name" value="Rossmann-like_a/b/a_fold"/>
</dbReference>
<dbReference type="PANTHER" id="PTHR43196">
    <property type="entry name" value="SULFATE ADENYLYLTRANSFERASE SUBUNIT 2"/>
    <property type="match status" value="1"/>
</dbReference>
<evidence type="ECO:0000313" key="3">
    <source>
        <dbReference type="Proteomes" id="UP000428260"/>
    </source>
</evidence>
<dbReference type="Proteomes" id="UP000428260">
    <property type="component" value="Chromosome"/>
</dbReference>
<dbReference type="SUPFAM" id="SSF52402">
    <property type="entry name" value="Adenine nucleotide alpha hydrolases-like"/>
    <property type="match status" value="1"/>
</dbReference>
<dbReference type="EMBL" id="CP046401">
    <property type="protein sequence ID" value="QGY45755.1"/>
    <property type="molecule type" value="Genomic_DNA"/>
</dbReference>
<evidence type="ECO:0000313" key="2">
    <source>
        <dbReference type="EMBL" id="QGY45755.1"/>
    </source>
</evidence>
<protein>
    <submittedName>
        <fullName evidence="2">Phosphoadenosine phosphosulfate reductase family protein</fullName>
    </submittedName>
</protein>
<dbReference type="InterPro" id="IPR050128">
    <property type="entry name" value="Sulfate_adenylyltrnsfr_sub2"/>
</dbReference>
<keyword evidence="3" id="KW-1185">Reference proteome</keyword>
<sequence length="368" mass="43657">MTKKVRHVLGISGGKDSAALAMYMKMHHPEIDMEYYFSDTGKELPETYELIAELESFLGKKIKKLEANHSHKNPFDHYLDIYNGFLPSSMARWCTQKLKLEPFERWIGEDLAISYVGIRDDEDREGYVSTKSNIQSVFPFRKHIWSMEILHKVLHNSNREKIAELYEKHGEKNLIARFIEIIDEPQSPKYLFSQKMNDLLQLSISTFNRVVFYFLKNENYPVSHLNEYSLLENEDSVDINKVFQLFKENGVKVPGYYDEVEFEVNGQKGKYNRSRSGCFFCFYQRKIEWIWLYERHPELFRKAQEYEKDGYSWMDNETLEEIIQPERMTQIKLDYIATLQKKLNSKNKSNKLIDILADENEVCANCFI</sequence>
<name>A0A6I6JRT4_9BACT</name>
<organism evidence="2 3">
    <name type="scientific">Maribellus comscasis</name>
    <dbReference type="NCBI Taxonomy" id="2681766"/>
    <lineage>
        <taxon>Bacteria</taxon>
        <taxon>Pseudomonadati</taxon>
        <taxon>Bacteroidota</taxon>
        <taxon>Bacteroidia</taxon>
        <taxon>Marinilabiliales</taxon>
        <taxon>Prolixibacteraceae</taxon>
        <taxon>Maribellus</taxon>
    </lineage>
</organism>
<dbReference type="KEGG" id="mcos:GM418_19385"/>
<evidence type="ECO:0000259" key="1">
    <source>
        <dbReference type="Pfam" id="PF01507"/>
    </source>
</evidence>
<dbReference type="RefSeq" id="WP_158868894.1">
    <property type="nucleotide sequence ID" value="NZ_CP046401.1"/>
</dbReference>
<proteinExistence type="predicted"/>
<dbReference type="PANTHER" id="PTHR43196:SF2">
    <property type="entry name" value="PHOSPHOADENOSINE PHOSPHOSULFATE REDUCTASE"/>
    <property type="match status" value="1"/>
</dbReference>
<dbReference type="Gene3D" id="3.40.50.620">
    <property type="entry name" value="HUPs"/>
    <property type="match status" value="1"/>
</dbReference>
<feature type="domain" description="Phosphoadenosine phosphosulphate reductase" evidence="1">
    <location>
        <begin position="7"/>
        <end position="130"/>
    </location>
</feature>
<dbReference type="Pfam" id="PF01507">
    <property type="entry name" value="PAPS_reduct"/>
    <property type="match status" value="1"/>
</dbReference>
<gene>
    <name evidence="2" type="ORF">GM418_19385</name>
</gene>
<dbReference type="InterPro" id="IPR002500">
    <property type="entry name" value="PAPS_reduct_dom"/>
</dbReference>
<dbReference type="GO" id="GO:0003824">
    <property type="term" value="F:catalytic activity"/>
    <property type="evidence" value="ECO:0007669"/>
    <property type="project" value="InterPro"/>
</dbReference>
<reference evidence="2 3" key="1">
    <citation type="submission" date="2019-11" db="EMBL/GenBank/DDBJ databases">
        <authorList>
            <person name="Zheng R.K."/>
            <person name="Sun C.M."/>
        </authorList>
    </citation>
    <scope>NUCLEOTIDE SEQUENCE [LARGE SCALE GENOMIC DNA]</scope>
    <source>
        <strain evidence="2 3">WC007</strain>
    </source>
</reference>
<dbReference type="AlphaFoldDB" id="A0A6I6JRT4"/>